<dbReference type="Gene3D" id="3.40.50.2300">
    <property type="match status" value="2"/>
</dbReference>
<dbReference type="EMBL" id="ADVR01000034">
    <property type="protein sequence ID" value="EFO80932.1"/>
    <property type="molecule type" value="Genomic_DNA"/>
</dbReference>
<dbReference type="PANTHER" id="PTHR46847:SF1">
    <property type="entry name" value="D-ALLOSE-BINDING PERIPLASMIC PROTEIN-RELATED"/>
    <property type="match status" value="1"/>
</dbReference>
<dbReference type="GO" id="GO:0030246">
    <property type="term" value="F:carbohydrate binding"/>
    <property type="evidence" value="ECO:0007669"/>
    <property type="project" value="UniProtKB-ARBA"/>
</dbReference>
<comment type="similarity">
    <text evidence="2">Belongs to the bacterial solute-binding protein 2 family.</text>
</comment>
<keyword evidence="3" id="KW-0732">Signal</keyword>
<evidence type="ECO:0000256" key="3">
    <source>
        <dbReference type="ARBA" id="ARBA00022729"/>
    </source>
</evidence>
<comment type="subcellular location">
    <subcellularLocation>
        <location evidence="1">Cell envelope</location>
    </subcellularLocation>
</comment>
<sequence length="309" mass="33377">MGCSQPTPNIALIEPTSTRPDPQERPADTKPRIALVMKTLTNPFFAEMERGARTAEEELGITLIVKTAAQETSIDQQIAIIERLILDQVDAIVVAPGDSTSLVPVLRRAQEAGIVIVNVDNRLDEALVYEMGLVGVPFISVDNVDGAYQAAHAISQRITTPTEVLVLEGISTAQNAIDRTNGALKAFAENANITVVAVESAHWKIDEAYEVTSRVLKEHPQIKAIFCANDMMALGTLKYLEENKRSDVLVAGFDALPEARVAVSNGRLVATIDQQAAQQGYLGVQYAVKLLAGETLPAETLIPVQLIDQ</sequence>
<dbReference type="PANTHER" id="PTHR46847">
    <property type="entry name" value="D-ALLOSE-BINDING PERIPLASMIC PROTEIN-RELATED"/>
    <property type="match status" value="1"/>
</dbReference>
<feature type="compositionally biased region" description="Basic and acidic residues" evidence="4">
    <location>
        <begin position="21"/>
        <end position="30"/>
    </location>
</feature>
<name>E1ID23_9CHLR</name>
<dbReference type="InterPro" id="IPR028082">
    <property type="entry name" value="Peripla_BP_I"/>
</dbReference>
<evidence type="ECO:0000313" key="6">
    <source>
        <dbReference type="EMBL" id="EFO80932.1"/>
    </source>
</evidence>
<evidence type="ECO:0000313" key="7">
    <source>
        <dbReference type="Proteomes" id="UP000054010"/>
    </source>
</evidence>
<dbReference type="Proteomes" id="UP000054010">
    <property type="component" value="Unassembled WGS sequence"/>
</dbReference>
<dbReference type="InterPro" id="IPR025997">
    <property type="entry name" value="SBP_2_dom"/>
</dbReference>
<dbReference type="STRING" id="765420.OSCT_1224"/>
<organism evidence="6 7">
    <name type="scientific">Oscillochloris trichoides DG-6</name>
    <dbReference type="NCBI Taxonomy" id="765420"/>
    <lineage>
        <taxon>Bacteria</taxon>
        <taxon>Bacillati</taxon>
        <taxon>Chloroflexota</taxon>
        <taxon>Chloroflexia</taxon>
        <taxon>Chloroflexales</taxon>
        <taxon>Chloroflexineae</taxon>
        <taxon>Oscillochloridaceae</taxon>
        <taxon>Oscillochloris</taxon>
    </lineage>
</organism>
<dbReference type="eggNOG" id="COG1879">
    <property type="taxonomic scope" value="Bacteria"/>
</dbReference>
<dbReference type="Pfam" id="PF13407">
    <property type="entry name" value="Peripla_BP_4"/>
    <property type="match status" value="1"/>
</dbReference>
<keyword evidence="7" id="KW-1185">Reference proteome</keyword>
<reference evidence="6 7" key="1">
    <citation type="journal article" date="2011" name="J. Bacteriol.">
        <title>Draft genome sequence of the anoxygenic filamentous phototrophic bacterium Oscillochloris trichoides subsp. DG-6.</title>
        <authorList>
            <person name="Kuznetsov B.B."/>
            <person name="Ivanovsky R.N."/>
            <person name="Keppen O.I."/>
            <person name="Sukhacheva M.V."/>
            <person name="Bumazhkin B.K."/>
            <person name="Patutina E.O."/>
            <person name="Beletsky A.V."/>
            <person name="Mardanov A.V."/>
            <person name="Baslerov R.V."/>
            <person name="Panteleeva A.N."/>
            <person name="Kolganova T.V."/>
            <person name="Ravin N.V."/>
            <person name="Skryabin K.G."/>
        </authorList>
    </citation>
    <scope>NUCLEOTIDE SEQUENCE [LARGE SCALE GENOMIC DNA]</scope>
    <source>
        <strain evidence="6 7">DG-6</strain>
    </source>
</reference>
<accession>E1ID23</accession>
<gene>
    <name evidence="6" type="ORF">OSCT_1224</name>
</gene>
<comment type="caution">
    <text evidence="6">The sequence shown here is derived from an EMBL/GenBank/DDBJ whole genome shotgun (WGS) entry which is preliminary data.</text>
</comment>
<dbReference type="SUPFAM" id="SSF53822">
    <property type="entry name" value="Periplasmic binding protein-like I"/>
    <property type="match status" value="1"/>
</dbReference>
<proteinExistence type="inferred from homology"/>
<feature type="region of interest" description="Disordered" evidence="4">
    <location>
        <begin position="1"/>
        <end position="30"/>
    </location>
</feature>
<evidence type="ECO:0000256" key="2">
    <source>
        <dbReference type="ARBA" id="ARBA00007639"/>
    </source>
</evidence>
<dbReference type="AlphaFoldDB" id="E1ID23"/>
<evidence type="ECO:0000256" key="1">
    <source>
        <dbReference type="ARBA" id="ARBA00004196"/>
    </source>
</evidence>
<evidence type="ECO:0000256" key="4">
    <source>
        <dbReference type="SAM" id="MobiDB-lite"/>
    </source>
</evidence>
<feature type="domain" description="Periplasmic binding protein" evidence="5">
    <location>
        <begin position="33"/>
        <end position="294"/>
    </location>
</feature>
<protein>
    <submittedName>
        <fullName evidence="6">Monosaccharide-transporting ATPase</fullName>
    </submittedName>
</protein>
<dbReference type="HOGENOM" id="CLU_037628_3_2_0"/>
<dbReference type="CDD" id="cd19970">
    <property type="entry name" value="PBP1_ABC_sugar_binding-like"/>
    <property type="match status" value="1"/>
</dbReference>
<evidence type="ECO:0000259" key="5">
    <source>
        <dbReference type="Pfam" id="PF13407"/>
    </source>
</evidence>
<dbReference type="GO" id="GO:0030313">
    <property type="term" value="C:cell envelope"/>
    <property type="evidence" value="ECO:0007669"/>
    <property type="project" value="UniProtKB-SubCell"/>
</dbReference>